<name>A0A810AT22_9BRAD</name>
<reference evidence="2" key="2">
    <citation type="submission" date="2020-05" db="EMBL/GenBank/DDBJ databases">
        <title>Complete genome sequence of Bradyrhizobium diazoefficiens XF6 isolated from soybean nodule.</title>
        <authorList>
            <person name="Noda R."/>
            <person name="Kakizaki K."/>
            <person name="Minamisawa K."/>
        </authorList>
    </citation>
    <scope>NUCLEOTIDE SEQUENCE</scope>
    <source>
        <strain evidence="2">XF6</strain>
    </source>
</reference>
<accession>A0A810AT22</accession>
<evidence type="ECO:0000313" key="2">
    <source>
        <dbReference type="EMBL" id="BCE66957.1"/>
    </source>
</evidence>
<sequence length="201" mass="21838">MISLKSYLPVLADYLDLTPDALYERQRVLVRSGALKAVAGRGPGSGIRAMPATVTQLLIATLATDSLAETEDKTSTLGKGAAEHGLCPLTGANDFAGALELILSSVALAKKVSSIDVARSNLKATIYYTERGRRYSQLSVFGKRPVLRGLHRRSVEAHLPGQAVKEICDNLQRIVGDYPTKALFEEFEATLRGRRLLVEDR</sequence>
<gene>
    <name evidence="1" type="ORF">XF5B_57920</name>
    <name evidence="2" type="ORF">XF6B_57560</name>
</gene>
<evidence type="ECO:0000313" key="1">
    <source>
        <dbReference type="EMBL" id="BCE58280.1"/>
    </source>
</evidence>
<dbReference type="AlphaFoldDB" id="A0A810AT22"/>
<organism evidence="2">
    <name type="scientific">Bradyrhizobium diazoefficiens</name>
    <dbReference type="NCBI Taxonomy" id="1355477"/>
    <lineage>
        <taxon>Bacteria</taxon>
        <taxon>Pseudomonadati</taxon>
        <taxon>Pseudomonadota</taxon>
        <taxon>Alphaproteobacteria</taxon>
        <taxon>Hyphomicrobiales</taxon>
        <taxon>Nitrobacteraceae</taxon>
        <taxon>Bradyrhizobium</taxon>
    </lineage>
</organism>
<reference evidence="1" key="1">
    <citation type="submission" date="2020-05" db="EMBL/GenBank/DDBJ databases">
        <title>Complete genome sequence of Bradyrhizobium diazoefficiens XF5 isolated from soybean nodule.</title>
        <authorList>
            <person name="Noda R."/>
            <person name="Kakizaki K."/>
            <person name="Minamisawa K."/>
        </authorList>
    </citation>
    <scope>NUCLEOTIDE SEQUENCE</scope>
    <source>
        <strain evidence="1">XF5</strain>
    </source>
</reference>
<proteinExistence type="predicted"/>
<dbReference type="EMBL" id="AP023096">
    <property type="protein sequence ID" value="BCE66957.1"/>
    <property type="molecule type" value="Genomic_DNA"/>
</dbReference>
<protein>
    <submittedName>
        <fullName evidence="2">Uncharacterized protein</fullName>
    </submittedName>
</protein>
<dbReference type="EMBL" id="AP023095">
    <property type="protein sequence ID" value="BCE58280.1"/>
    <property type="molecule type" value="Genomic_DNA"/>
</dbReference>
<dbReference type="RefSeq" id="WP_182868881.1">
    <property type="nucleotide sequence ID" value="NZ_AP022638.1"/>
</dbReference>